<reference evidence="12" key="1">
    <citation type="submission" date="2025-08" db="UniProtKB">
        <authorList>
            <consortium name="RefSeq"/>
        </authorList>
    </citation>
    <scope>IDENTIFICATION</scope>
</reference>
<evidence type="ECO:0000256" key="4">
    <source>
        <dbReference type="ARBA" id="ARBA00022989"/>
    </source>
</evidence>
<evidence type="ECO:0000313" key="12">
    <source>
        <dbReference type="RefSeq" id="XP_014672688.1"/>
    </source>
</evidence>
<evidence type="ECO:0000256" key="6">
    <source>
        <dbReference type="ARBA" id="ARBA00023136"/>
    </source>
</evidence>
<evidence type="ECO:0000256" key="3">
    <source>
        <dbReference type="ARBA" id="ARBA00022692"/>
    </source>
</evidence>
<feature type="transmembrane region" description="Helical" evidence="9">
    <location>
        <begin position="129"/>
        <end position="149"/>
    </location>
</feature>
<keyword evidence="8" id="KW-0807">Transducer</keyword>
<feature type="transmembrane region" description="Helical" evidence="9">
    <location>
        <begin position="56"/>
        <end position="81"/>
    </location>
</feature>
<comment type="subcellular location">
    <subcellularLocation>
        <location evidence="1">Cell membrane</location>
        <topology evidence="1">Multi-pass membrane protein</topology>
    </subcellularLocation>
</comment>
<evidence type="ECO:0000256" key="7">
    <source>
        <dbReference type="ARBA" id="ARBA00023170"/>
    </source>
</evidence>
<dbReference type="PRINTS" id="PR00237">
    <property type="entry name" value="GPCRRHODOPSN"/>
</dbReference>
<protein>
    <submittedName>
        <fullName evidence="12">High-affinity lysophosphatidic acid receptor-like</fullName>
    </submittedName>
</protein>
<evidence type="ECO:0000256" key="1">
    <source>
        <dbReference type="ARBA" id="ARBA00004651"/>
    </source>
</evidence>
<dbReference type="PANTHER" id="PTHR22752:SF14">
    <property type="entry name" value="G-PROTEIN COUPLED RECEPTORS FAMILY 1 PROFILE DOMAIN-CONTAINING PROTEIN"/>
    <property type="match status" value="1"/>
</dbReference>
<proteinExistence type="predicted"/>
<evidence type="ECO:0000256" key="8">
    <source>
        <dbReference type="ARBA" id="ARBA00023224"/>
    </source>
</evidence>
<dbReference type="Proteomes" id="UP000695022">
    <property type="component" value="Unplaced"/>
</dbReference>
<feature type="transmembrane region" description="Helical" evidence="9">
    <location>
        <begin position="312"/>
        <end position="332"/>
    </location>
</feature>
<evidence type="ECO:0000256" key="9">
    <source>
        <dbReference type="SAM" id="Phobius"/>
    </source>
</evidence>
<gene>
    <name evidence="12" type="primary">LOC106813142</name>
</gene>
<keyword evidence="2" id="KW-1003">Cell membrane</keyword>
<sequence length="417" mass="46969">MTIVTPFEPMSMATTTMSSAPPSGTTDLWWSTPPEGAANATTLSDDLATLSLPAKVILTTLIVVFITMAFFGNVMVILTVLRHRGMRTRTNMFIVNLAVADALVAVLVMPFSANTVVRGTWTFSRNFCMFNAFTMAFFLIASIHTLMYISLHKYISITRPFSRFMTPRRIGAMIVCVWAWAAVVGITLFVWTTAGYKPGAMQCGPVIPRTQREKAHSLFVTITCFACPLAIMIYCYFGIFREIRRHSARLKQHTHMDPDHVIEQQKRITMTLLLVLFCFILCWLPYIVYSNYAALVSRDKEHISPIWNAVKFHAANNLACCAIYWLDGYLVFSPLKKGSRLKGFFPRAQLFPSSGFLPTTNQRLVRHATTRPISTSQQQLVVVLAQLPPTPPNEKRSGKRMQLGVSECSNYVCMLFK</sequence>
<accession>A0ABM1EKG7</accession>
<dbReference type="InterPro" id="IPR000276">
    <property type="entry name" value="GPCR_Rhodpsn"/>
</dbReference>
<organism evidence="11 12">
    <name type="scientific">Priapulus caudatus</name>
    <name type="common">Priapulid worm</name>
    <dbReference type="NCBI Taxonomy" id="37621"/>
    <lineage>
        <taxon>Eukaryota</taxon>
        <taxon>Metazoa</taxon>
        <taxon>Ecdysozoa</taxon>
        <taxon>Scalidophora</taxon>
        <taxon>Priapulida</taxon>
        <taxon>Priapulimorpha</taxon>
        <taxon>Priapulimorphida</taxon>
        <taxon>Priapulidae</taxon>
        <taxon>Priapulus</taxon>
    </lineage>
</organism>
<evidence type="ECO:0000259" key="10">
    <source>
        <dbReference type="PROSITE" id="PS50262"/>
    </source>
</evidence>
<dbReference type="Gene3D" id="1.20.1070.10">
    <property type="entry name" value="Rhodopsin 7-helix transmembrane proteins"/>
    <property type="match status" value="1"/>
</dbReference>
<keyword evidence="6 9" id="KW-0472">Membrane</keyword>
<keyword evidence="5" id="KW-0297">G-protein coupled receptor</keyword>
<dbReference type="PROSITE" id="PS50262">
    <property type="entry name" value="G_PROTEIN_RECEP_F1_2"/>
    <property type="match status" value="1"/>
</dbReference>
<dbReference type="RefSeq" id="XP_014672688.1">
    <property type="nucleotide sequence ID" value="XM_014817202.1"/>
</dbReference>
<feature type="transmembrane region" description="Helical" evidence="9">
    <location>
        <begin position="218"/>
        <end position="239"/>
    </location>
</feature>
<dbReference type="GeneID" id="106813142"/>
<evidence type="ECO:0000256" key="5">
    <source>
        <dbReference type="ARBA" id="ARBA00023040"/>
    </source>
</evidence>
<feature type="transmembrane region" description="Helical" evidence="9">
    <location>
        <begin position="170"/>
        <end position="191"/>
    </location>
</feature>
<evidence type="ECO:0000256" key="2">
    <source>
        <dbReference type="ARBA" id="ARBA00022475"/>
    </source>
</evidence>
<dbReference type="CDD" id="cd00637">
    <property type="entry name" value="7tm_classA_rhodopsin-like"/>
    <property type="match status" value="1"/>
</dbReference>
<evidence type="ECO:0000313" key="11">
    <source>
        <dbReference type="Proteomes" id="UP000695022"/>
    </source>
</evidence>
<dbReference type="SUPFAM" id="SSF81321">
    <property type="entry name" value="Family A G protein-coupled receptor-like"/>
    <property type="match status" value="1"/>
</dbReference>
<dbReference type="Pfam" id="PF00001">
    <property type="entry name" value="7tm_1"/>
    <property type="match status" value="1"/>
</dbReference>
<feature type="transmembrane region" description="Helical" evidence="9">
    <location>
        <begin position="93"/>
        <end position="117"/>
    </location>
</feature>
<name>A0ABM1EKG7_PRICU</name>
<keyword evidence="11" id="KW-1185">Reference proteome</keyword>
<dbReference type="InterPro" id="IPR017452">
    <property type="entry name" value="GPCR_Rhodpsn_7TM"/>
</dbReference>
<keyword evidence="4 9" id="KW-1133">Transmembrane helix</keyword>
<feature type="domain" description="G-protein coupled receptors family 1 profile" evidence="10">
    <location>
        <begin position="72"/>
        <end position="289"/>
    </location>
</feature>
<dbReference type="PANTHER" id="PTHR22752">
    <property type="entry name" value="G PROTEIN-COUPLED RECEPTOR"/>
    <property type="match status" value="1"/>
</dbReference>
<keyword evidence="3 9" id="KW-0812">Transmembrane</keyword>
<feature type="transmembrane region" description="Helical" evidence="9">
    <location>
        <begin position="272"/>
        <end position="292"/>
    </location>
</feature>
<keyword evidence="7" id="KW-0675">Receptor</keyword>